<dbReference type="Proteomes" id="UP000318681">
    <property type="component" value="Unassembled WGS sequence"/>
</dbReference>
<sequence>MSRISCIMASRGAAFPARLAIECYRRQSWADRELIVVSADRNAAVAGLVAALGDPSIRFIAAPPDTPVGPLRNLGIAAATGELIAVWDDDDLCHPERLAWQHEAMAARDAVACMIGRVLLWWPERRRLAAGAWRTWENSLLARRDAMPAYSARPRGSDTEVVDTLRALGPPALVERLDAYLYVVHGGNLWGADHFEMLFANAAELAPADYDAAIAALGRHMPLTACLRGYGLSAPA</sequence>
<feature type="domain" description="Glycosyltransferase 2-like" evidence="1">
    <location>
        <begin position="20"/>
        <end position="114"/>
    </location>
</feature>
<evidence type="ECO:0000313" key="2">
    <source>
        <dbReference type="EMBL" id="TVV75135.1"/>
    </source>
</evidence>
<comment type="caution">
    <text evidence="2">The sequence shown here is derived from an EMBL/GenBank/DDBJ whole genome shotgun (WGS) entry which is preliminary data.</text>
</comment>
<dbReference type="EMBL" id="VNIM01000024">
    <property type="protein sequence ID" value="TVV75135.1"/>
    <property type="molecule type" value="Genomic_DNA"/>
</dbReference>
<dbReference type="GO" id="GO:0016740">
    <property type="term" value="F:transferase activity"/>
    <property type="evidence" value="ECO:0007669"/>
    <property type="project" value="UniProtKB-KW"/>
</dbReference>
<organism evidence="2 3">
    <name type="scientific">Alterirhizorhabdus solaris</name>
    <dbReference type="NCBI Taxonomy" id="2529389"/>
    <lineage>
        <taxon>Bacteria</taxon>
        <taxon>Pseudomonadati</taxon>
        <taxon>Pseudomonadota</taxon>
        <taxon>Alphaproteobacteria</taxon>
        <taxon>Sphingomonadales</taxon>
        <taxon>Rhizorhabdaceae</taxon>
        <taxon>Alterirhizorhabdus</taxon>
    </lineage>
</organism>
<keyword evidence="2" id="KW-0808">Transferase</keyword>
<name>A0A558R6X3_9SPHN</name>
<protein>
    <submittedName>
        <fullName evidence="2">Glycosyltransferase family 2 protein</fullName>
    </submittedName>
</protein>
<reference evidence="2 3" key="1">
    <citation type="submission" date="2019-07" db="EMBL/GenBank/DDBJ databases">
        <title>Sphingomonas solaris sp. nov., isolated from a solar panel from Boston, Massachusetts.</title>
        <authorList>
            <person name="Tanner K."/>
            <person name="Pascual J."/>
            <person name="Mancuso C."/>
            <person name="Pereto J."/>
            <person name="Khalil A."/>
            <person name="Vilanova C."/>
        </authorList>
    </citation>
    <scope>NUCLEOTIDE SEQUENCE [LARGE SCALE GENOMIC DNA]</scope>
    <source>
        <strain evidence="2 3">R4DWN</strain>
    </source>
</reference>
<dbReference type="AlphaFoldDB" id="A0A558R6X3"/>
<evidence type="ECO:0000313" key="3">
    <source>
        <dbReference type="Proteomes" id="UP000318681"/>
    </source>
</evidence>
<dbReference type="Gene3D" id="3.90.550.10">
    <property type="entry name" value="Spore Coat Polysaccharide Biosynthesis Protein SpsA, Chain A"/>
    <property type="match status" value="1"/>
</dbReference>
<dbReference type="RefSeq" id="WP_145149892.1">
    <property type="nucleotide sequence ID" value="NZ_VNIM01000024.1"/>
</dbReference>
<dbReference type="SUPFAM" id="SSF53448">
    <property type="entry name" value="Nucleotide-diphospho-sugar transferases"/>
    <property type="match status" value="1"/>
</dbReference>
<dbReference type="Pfam" id="PF00535">
    <property type="entry name" value="Glycos_transf_2"/>
    <property type="match status" value="1"/>
</dbReference>
<accession>A0A558R6X3</accession>
<dbReference type="InterPro" id="IPR029044">
    <property type="entry name" value="Nucleotide-diphossugar_trans"/>
</dbReference>
<gene>
    <name evidence="2" type="ORF">FOY91_08035</name>
</gene>
<dbReference type="CDD" id="cd00761">
    <property type="entry name" value="Glyco_tranf_GTA_type"/>
    <property type="match status" value="1"/>
</dbReference>
<dbReference type="InterPro" id="IPR001173">
    <property type="entry name" value="Glyco_trans_2-like"/>
</dbReference>
<keyword evidence="3" id="KW-1185">Reference proteome</keyword>
<dbReference type="OrthoDB" id="2676521at2"/>
<evidence type="ECO:0000259" key="1">
    <source>
        <dbReference type="Pfam" id="PF00535"/>
    </source>
</evidence>
<proteinExistence type="predicted"/>